<sequence>MHSSQCSYVLDSWFSGEYFHRTPQSCEFRLILDMFQSYVWNKIATERIKRWGMRPVVGDLYLDKETQSDADDGVAEDSVKVVTDVTSVNISEIVLPLPGYNITYPQNEIGVLYEEVLRGECVELSKGNIPEATAKGSYRKLIQRASKLMWSAIPEEGKLKSNVSNDPVVDAARFTFELKSGCYATMMLRELMVTTMYRDTCKMDE</sequence>
<dbReference type="InterPro" id="IPR011760">
    <property type="entry name" value="PsdUridine_synth_TruD_insert"/>
</dbReference>
<dbReference type="Gene3D" id="3.30.2350.20">
    <property type="entry name" value="TruD, catalytic domain"/>
    <property type="match status" value="1"/>
</dbReference>
<evidence type="ECO:0000313" key="4">
    <source>
        <dbReference type="EMBL" id="KAL3808387.1"/>
    </source>
</evidence>
<dbReference type="EMBL" id="JALLPB020000515">
    <property type="protein sequence ID" value="KAL3808387.1"/>
    <property type="molecule type" value="Genomic_DNA"/>
</dbReference>
<dbReference type="InterPro" id="IPR042214">
    <property type="entry name" value="TruD_catalytic"/>
</dbReference>
<dbReference type="GO" id="GO:0001522">
    <property type="term" value="P:pseudouridine synthesis"/>
    <property type="evidence" value="ECO:0007669"/>
    <property type="project" value="UniProtKB-ARBA"/>
</dbReference>
<feature type="domain" description="TRUD" evidence="3">
    <location>
        <begin position="1"/>
        <end position="144"/>
    </location>
</feature>
<dbReference type="Proteomes" id="UP001530377">
    <property type="component" value="Unassembled WGS sequence"/>
</dbReference>
<dbReference type="PROSITE" id="PS50984">
    <property type="entry name" value="TRUD"/>
    <property type="match status" value="1"/>
</dbReference>
<evidence type="ECO:0000259" key="3">
    <source>
        <dbReference type="PROSITE" id="PS50984"/>
    </source>
</evidence>
<dbReference type="InterPro" id="IPR020103">
    <property type="entry name" value="PsdUridine_synth_cat_dom_sf"/>
</dbReference>
<dbReference type="PANTHER" id="PTHR13326">
    <property type="entry name" value="TRNA PSEUDOURIDINE SYNTHASE D"/>
    <property type="match status" value="1"/>
</dbReference>
<proteinExistence type="inferred from homology"/>
<gene>
    <name evidence="4" type="ORF">ACHAXA_000785</name>
</gene>
<name>A0ABD3R7M9_9STRA</name>
<evidence type="ECO:0000256" key="1">
    <source>
        <dbReference type="ARBA" id="ARBA00007953"/>
    </source>
</evidence>
<evidence type="ECO:0000313" key="5">
    <source>
        <dbReference type="Proteomes" id="UP001530377"/>
    </source>
</evidence>
<accession>A0ABD3R7M9</accession>
<organism evidence="4 5">
    <name type="scientific">Cyclostephanos tholiformis</name>
    <dbReference type="NCBI Taxonomy" id="382380"/>
    <lineage>
        <taxon>Eukaryota</taxon>
        <taxon>Sar</taxon>
        <taxon>Stramenopiles</taxon>
        <taxon>Ochrophyta</taxon>
        <taxon>Bacillariophyta</taxon>
        <taxon>Coscinodiscophyceae</taxon>
        <taxon>Thalassiosirophycidae</taxon>
        <taxon>Stephanodiscales</taxon>
        <taxon>Stephanodiscaceae</taxon>
        <taxon>Cyclostephanos</taxon>
    </lineage>
</organism>
<dbReference type="InterPro" id="IPR001656">
    <property type="entry name" value="PsdUridine_synth_TruD"/>
</dbReference>
<reference evidence="4 5" key="1">
    <citation type="submission" date="2024-10" db="EMBL/GenBank/DDBJ databases">
        <title>Updated reference genomes for cyclostephanoid diatoms.</title>
        <authorList>
            <person name="Roberts W.R."/>
            <person name="Alverson A.J."/>
        </authorList>
    </citation>
    <scope>NUCLEOTIDE SEQUENCE [LARGE SCALE GENOMIC DNA]</scope>
    <source>
        <strain evidence="4 5">AJA228-03</strain>
    </source>
</reference>
<keyword evidence="5" id="KW-1185">Reference proteome</keyword>
<dbReference type="Pfam" id="PF01142">
    <property type="entry name" value="TruD"/>
    <property type="match status" value="1"/>
</dbReference>
<protein>
    <recommendedName>
        <fullName evidence="3">TRUD domain-containing protein</fullName>
    </recommendedName>
</protein>
<evidence type="ECO:0000256" key="2">
    <source>
        <dbReference type="ARBA" id="ARBA00023235"/>
    </source>
</evidence>
<comment type="similarity">
    <text evidence="1">Belongs to the pseudouridine synthase TruD family.</text>
</comment>
<dbReference type="GO" id="GO:0009982">
    <property type="term" value="F:pseudouridine synthase activity"/>
    <property type="evidence" value="ECO:0007669"/>
    <property type="project" value="UniProtKB-ARBA"/>
</dbReference>
<dbReference type="PANTHER" id="PTHR13326:SF21">
    <property type="entry name" value="PSEUDOURIDYLATE SYNTHASE PUS7L"/>
    <property type="match status" value="1"/>
</dbReference>
<comment type="caution">
    <text evidence="4">The sequence shown here is derived from an EMBL/GenBank/DDBJ whole genome shotgun (WGS) entry which is preliminary data.</text>
</comment>
<keyword evidence="2" id="KW-0413">Isomerase</keyword>
<dbReference type="AlphaFoldDB" id="A0ABD3R7M9"/>
<dbReference type="SUPFAM" id="SSF55120">
    <property type="entry name" value="Pseudouridine synthase"/>
    <property type="match status" value="1"/>
</dbReference>